<evidence type="ECO:0000313" key="2">
    <source>
        <dbReference type="EMBL" id="QJA88942.1"/>
    </source>
</evidence>
<gene>
    <name evidence="2" type="ORF">MM415B02643_0009</name>
</gene>
<sequence length="149" mass="16638">MSLFALTVTPTAMTIIGLSAALAVFLVAWFFRKDTAIEGRRREMSELTYKLKELGLGRLSEITEAYSVGDYSGLLVKVRSLLREMMDAEDAMSLLSKSFFLQLPKRLENEGDRQKILKQIEQFKAARPELFAEVVKTEAVVTAKTAVAA</sequence>
<keyword evidence="1" id="KW-1133">Transmembrane helix</keyword>
<dbReference type="AlphaFoldDB" id="A0A6M3L549"/>
<proteinExistence type="predicted"/>
<name>A0A6M3L549_9ZZZZ</name>
<evidence type="ECO:0000256" key="1">
    <source>
        <dbReference type="SAM" id="Phobius"/>
    </source>
</evidence>
<dbReference type="EMBL" id="MT142813">
    <property type="protein sequence ID" value="QJA88942.1"/>
    <property type="molecule type" value="Genomic_DNA"/>
</dbReference>
<keyword evidence="1" id="KW-0812">Transmembrane</keyword>
<reference evidence="2" key="1">
    <citation type="submission" date="2020-03" db="EMBL/GenBank/DDBJ databases">
        <title>The deep terrestrial virosphere.</title>
        <authorList>
            <person name="Holmfeldt K."/>
            <person name="Nilsson E."/>
            <person name="Simone D."/>
            <person name="Lopez-Fernandez M."/>
            <person name="Wu X."/>
            <person name="de Brujin I."/>
            <person name="Lundin D."/>
            <person name="Andersson A."/>
            <person name="Bertilsson S."/>
            <person name="Dopson M."/>
        </authorList>
    </citation>
    <scope>NUCLEOTIDE SEQUENCE</scope>
    <source>
        <strain evidence="2">MM415B02643</strain>
    </source>
</reference>
<protein>
    <submittedName>
        <fullName evidence="2">Uncharacterized protein</fullName>
    </submittedName>
</protein>
<organism evidence="2">
    <name type="scientific">viral metagenome</name>
    <dbReference type="NCBI Taxonomy" id="1070528"/>
    <lineage>
        <taxon>unclassified sequences</taxon>
        <taxon>metagenomes</taxon>
        <taxon>organismal metagenomes</taxon>
    </lineage>
</organism>
<keyword evidence="1" id="KW-0472">Membrane</keyword>
<accession>A0A6M3L549</accession>
<feature type="transmembrane region" description="Helical" evidence="1">
    <location>
        <begin position="12"/>
        <end position="31"/>
    </location>
</feature>